<evidence type="ECO:0000256" key="9">
    <source>
        <dbReference type="ARBA" id="ARBA00024807"/>
    </source>
</evidence>
<keyword evidence="5 10" id="KW-1133">Transmembrane helix</keyword>
<evidence type="ECO:0000256" key="4">
    <source>
        <dbReference type="ARBA" id="ARBA00022946"/>
    </source>
</evidence>
<dbReference type="AlphaFoldDB" id="A0A2H5TVS8"/>
<keyword evidence="7 10" id="KW-0496">Mitochondrion</keyword>
<comment type="subcellular location">
    <subcellularLocation>
        <location evidence="10">Mitochondrion inner membrane</location>
        <topology evidence="10">Multi-pass membrane protein</topology>
    </subcellularLocation>
</comment>
<feature type="compositionally biased region" description="Polar residues" evidence="12">
    <location>
        <begin position="65"/>
        <end position="84"/>
    </location>
</feature>
<comment type="caution">
    <text evidence="10">Lacks conserved residue(s) required for the propagation of feature annotation.</text>
</comment>
<gene>
    <name evidence="13" type="ORF">GLOIN_2v1767210</name>
</gene>
<proteinExistence type="inferred from homology"/>
<comment type="function">
    <text evidence="9">Required for the maintenance of the structure of the mitochondrial inner membrane. Involved in mitochondrial morphology. Causes growth arrest when highly overexpressed.</text>
</comment>
<evidence type="ECO:0000256" key="1">
    <source>
        <dbReference type="ARBA" id="ARBA00007472"/>
    </source>
</evidence>
<protein>
    <recommendedName>
        <fullName evidence="10">Sensitive to high expression protein 9, mitochondrial</fullName>
    </recommendedName>
</protein>
<evidence type="ECO:0000256" key="8">
    <source>
        <dbReference type="ARBA" id="ARBA00023136"/>
    </source>
</evidence>
<keyword evidence="2 10" id="KW-0812">Transmembrane</keyword>
<dbReference type="Pfam" id="PF05546">
    <property type="entry name" value="She9_MDM33"/>
    <property type="match status" value="1"/>
</dbReference>
<comment type="subunit">
    <text evidence="10">Homooligomer.</text>
</comment>
<evidence type="ECO:0000256" key="12">
    <source>
        <dbReference type="SAM" id="MobiDB-lite"/>
    </source>
</evidence>
<dbReference type="PANTHER" id="PTHR31961:SF3">
    <property type="entry name" value="SENSITIVE TO HIGH EXPRESSION PROTEIN 9, MITOCHONDRIAL"/>
    <property type="match status" value="1"/>
</dbReference>
<keyword evidence="4 10" id="KW-0809">Transit peptide</keyword>
<dbReference type="VEuPathDB" id="FungiDB:RhiirFUN_015987"/>
<dbReference type="GO" id="GO:0005743">
    <property type="term" value="C:mitochondrial inner membrane"/>
    <property type="evidence" value="ECO:0007669"/>
    <property type="project" value="UniProtKB-SubCell"/>
</dbReference>
<reference evidence="13 14" key="2">
    <citation type="journal article" date="2018" name="New Phytol.">
        <title>High intraspecific genome diversity in the model arbuscular mycorrhizal symbiont Rhizophagus irregularis.</title>
        <authorList>
            <person name="Chen E.C.H."/>
            <person name="Morin E."/>
            <person name="Beaudet D."/>
            <person name="Noel J."/>
            <person name="Yildirir G."/>
            <person name="Ndikumana S."/>
            <person name="Charron P."/>
            <person name="St-Onge C."/>
            <person name="Giorgi J."/>
            <person name="Kruger M."/>
            <person name="Marton T."/>
            <person name="Ropars J."/>
            <person name="Grigoriev I.V."/>
            <person name="Hainaut M."/>
            <person name="Henrissat B."/>
            <person name="Roux C."/>
            <person name="Martin F."/>
            <person name="Corradi N."/>
        </authorList>
    </citation>
    <scope>NUCLEOTIDE SEQUENCE [LARGE SCALE GENOMIC DNA]</scope>
    <source>
        <strain evidence="13 14">DAOM 197198</strain>
    </source>
</reference>
<keyword evidence="6 11" id="KW-0175">Coiled coil</keyword>
<sequence length="413" mass="48659">MFSSSRYLMKPLRFCKAETSLILTKFRYESLHCHSFILNKKGLNNLIMKPQYNCYSLNKNATTRNNEDTITTPSEPSATKNGLTNFPPKDAKNKNELLTERIFEITKMKIKNTQHALNIASKSLNELTGYSVIEKLKEKVIQQEKEFVATRQRLASAKLAYEEAVAKRSATQREINELLQRKHQWSNDDVMKFTELYRNEHLNEKMLTEAKEELHKYEKQVEKEYTELSKSIMMRYHEEQVWSDKIRSASTYGTIALMTLNIILFICVQTIFEPRKRQKLAEKFEELLIKKLDKNEETGIFQQLYHKYERMDEKISKLLTDNNLYPIKKHNESIVEFETNQNNLEIRTENELIDYDNLLKDSEKSIIEEETYDPKNDIILTRGELDKIIILSTLMGAGAGWLLSFIFTERFNR</sequence>
<keyword evidence="14" id="KW-1185">Reference proteome</keyword>
<evidence type="ECO:0000256" key="7">
    <source>
        <dbReference type="ARBA" id="ARBA00023128"/>
    </source>
</evidence>
<evidence type="ECO:0000256" key="6">
    <source>
        <dbReference type="ARBA" id="ARBA00023054"/>
    </source>
</evidence>
<dbReference type="Proteomes" id="UP000018888">
    <property type="component" value="Unassembled WGS sequence"/>
</dbReference>
<feature type="region of interest" description="Disordered" evidence="12">
    <location>
        <begin position="65"/>
        <end position="91"/>
    </location>
</feature>
<evidence type="ECO:0000256" key="5">
    <source>
        <dbReference type="ARBA" id="ARBA00022989"/>
    </source>
</evidence>
<evidence type="ECO:0000256" key="11">
    <source>
        <dbReference type="SAM" id="Coils"/>
    </source>
</evidence>
<evidence type="ECO:0000256" key="2">
    <source>
        <dbReference type="ARBA" id="ARBA00022692"/>
    </source>
</evidence>
<evidence type="ECO:0000256" key="10">
    <source>
        <dbReference type="RuleBase" id="RU364128"/>
    </source>
</evidence>
<evidence type="ECO:0000313" key="13">
    <source>
        <dbReference type="EMBL" id="POG77895.1"/>
    </source>
</evidence>
<feature type="coiled-coil region" evidence="11">
    <location>
        <begin position="133"/>
        <end position="227"/>
    </location>
</feature>
<dbReference type="EMBL" id="AUPC02000036">
    <property type="protein sequence ID" value="POG77895.1"/>
    <property type="molecule type" value="Genomic_DNA"/>
</dbReference>
<accession>A0A2H5TVS8</accession>
<feature type="transmembrane region" description="Helical" evidence="10">
    <location>
        <begin position="388"/>
        <end position="407"/>
    </location>
</feature>
<organism evidence="13 14">
    <name type="scientific">Rhizophagus irregularis (strain DAOM 181602 / DAOM 197198 / MUCL 43194)</name>
    <name type="common">Arbuscular mycorrhizal fungus</name>
    <name type="synonym">Glomus intraradices</name>
    <dbReference type="NCBI Taxonomy" id="747089"/>
    <lineage>
        <taxon>Eukaryota</taxon>
        <taxon>Fungi</taxon>
        <taxon>Fungi incertae sedis</taxon>
        <taxon>Mucoromycota</taxon>
        <taxon>Glomeromycotina</taxon>
        <taxon>Glomeromycetes</taxon>
        <taxon>Glomerales</taxon>
        <taxon>Glomeraceae</taxon>
        <taxon>Rhizophagus</taxon>
    </lineage>
</organism>
<name>A0A2H5TVS8_RHIID</name>
<dbReference type="PANTHER" id="PTHR31961">
    <property type="entry name" value="SENSITIVE TO HIGH EXPRESSION PROTEIN 9, MITOCHONDRIAL"/>
    <property type="match status" value="1"/>
</dbReference>
<dbReference type="GO" id="GO:0007007">
    <property type="term" value="P:inner mitochondrial membrane organization"/>
    <property type="evidence" value="ECO:0007669"/>
    <property type="project" value="TreeGrafter"/>
</dbReference>
<comment type="caution">
    <text evidence="13">The sequence shown here is derived from an EMBL/GenBank/DDBJ whole genome shotgun (WGS) entry which is preliminary data.</text>
</comment>
<comment type="similarity">
    <text evidence="1 10">Belongs to the SHE9 family.</text>
</comment>
<evidence type="ECO:0000313" key="14">
    <source>
        <dbReference type="Proteomes" id="UP000018888"/>
    </source>
</evidence>
<evidence type="ECO:0000256" key="3">
    <source>
        <dbReference type="ARBA" id="ARBA00022792"/>
    </source>
</evidence>
<reference evidence="13 14" key="1">
    <citation type="journal article" date="2013" name="Proc. Natl. Acad. Sci. U.S.A.">
        <title>Genome of an arbuscular mycorrhizal fungus provides insight into the oldest plant symbiosis.</title>
        <authorList>
            <person name="Tisserant E."/>
            <person name="Malbreil M."/>
            <person name="Kuo A."/>
            <person name="Kohler A."/>
            <person name="Symeonidi A."/>
            <person name="Balestrini R."/>
            <person name="Charron P."/>
            <person name="Duensing N."/>
            <person name="Frei Dit Frey N."/>
            <person name="Gianinazzi-Pearson V."/>
            <person name="Gilbert L.B."/>
            <person name="Handa Y."/>
            <person name="Herr J.R."/>
            <person name="Hijri M."/>
            <person name="Koul R."/>
            <person name="Kawaguchi M."/>
            <person name="Krajinski F."/>
            <person name="Lammers P.J."/>
            <person name="Masclaux F.G."/>
            <person name="Murat C."/>
            <person name="Morin E."/>
            <person name="Ndikumana S."/>
            <person name="Pagni M."/>
            <person name="Petitpierre D."/>
            <person name="Requena N."/>
            <person name="Rosikiewicz P."/>
            <person name="Riley R."/>
            <person name="Saito K."/>
            <person name="San Clemente H."/>
            <person name="Shapiro H."/>
            <person name="van Tuinen D."/>
            <person name="Becard G."/>
            <person name="Bonfante P."/>
            <person name="Paszkowski U."/>
            <person name="Shachar-Hill Y.Y."/>
            <person name="Tuskan G.A."/>
            <person name="Young P.W."/>
            <person name="Sanders I.R."/>
            <person name="Henrissat B."/>
            <person name="Rensing S.A."/>
            <person name="Grigoriev I.V."/>
            <person name="Corradi N."/>
            <person name="Roux C."/>
            <person name="Martin F."/>
        </authorList>
    </citation>
    <scope>NUCLEOTIDE SEQUENCE [LARGE SCALE GENOMIC DNA]</scope>
    <source>
        <strain evidence="13 14">DAOM 197198</strain>
    </source>
</reference>
<keyword evidence="8 10" id="KW-0472">Membrane</keyword>
<dbReference type="InterPro" id="IPR008839">
    <property type="entry name" value="MDM33_fungi"/>
</dbReference>
<dbReference type="SMR" id="A0A2H5TVS8"/>
<keyword evidence="3 10" id="KW-0999">Mitochondrion inner membrane</keyword>